<dbReference type="InterPro" id="IPR051681">
    <property type="entry name" value="Ser/Thr_Kinases-Pseudokinases"/>
</dbReference>
<dbReference type="InterPro" id="IPR001245">
    <property type="entry name" value="Ser-Thr/Tyr_kinase_cat_dom"/>
</dbReference>
<dbReference type="STRING" id="27342.A0A0H2S215"/>
<evidence type="ECO:0000313" key="3">
    <source>
        <dbReference type="EMBL" id="KLO11021.1"/>
    </source>
</evidence>
<keyword evidence="3" id="KW-0808">Transferase</keyword>
<feature type="compositionally biased region" description="Low complexity" evidence="1">
    <location>
        <begin position="31"/>
        <end position="41"/>
    </location>
</feature>
<dbReference type="Pfam" id="PF07714">
    <property type="entry name" value="PK_Tyr_Ser-Thr"/>
    <property type="match status" value="1"/>
</dbReference>
<feature type="compositionally biased region" description="Basic residues" evidence="1">
    <location>
        <begin position="1"/>
        <end position="10"/>
    </location>
</feature>
<accession>A0A0H2S215</accession>
<name>A0A0H2S215_9AGAM</name>
<dbReference type="EMBL" id="KQ086011">
    <property type="protein sequence ID" value="KLO11021.1"/>
    <property type="molecule type" value="Genomic_DNA"/>
</dbReference>
<dbReference type="Proteomes" id="UP000053477">
    <property type="component" value="Unassembled WGS sequence"/>
</dbReference>
<evidence type="ECO:0000313" key="4">
    <source>
        <dbReference type="Proteomes" id="UP000053477"/>
    </source>
</evidence>
<dbReference type="PANTHER" id="PTHR44329">
    <property type="entry name" value="SERINE/THREONINE-PROTEIN KINASE TNNI3K-RELATED"/>
    <property type="match status" value="1"/>
</dbReference>
<dbReference type="GO" id="GO:0007166">
    <property type="term" value="P:cell surface receptor signaling pathway"/>
    <property type="evidence" value="ECO:0007669"/>
    <property type="project" value="InterPro"/>
</dbReference>
<dbReference type="GO" id="GO:0005524">
    <property type="term" value="F:ATP binding"/>
    <property type="evidence" value="ECO:0007669"/>
    <property type="project" value="InterPro"/>
</dbReference>
<dbReference type="PROSITE" id="PS50011">
    <property type="entry name" value="PROTEIN_KINASE_DOM"/>
    <property type="match status" value="1"/>
</dbReference>
<evidence type="ECO:0000259" key="2">
    <source>
        <dbReference type="PROSITE" id="PS50011"/>
    </source>
</evidence>
<proteinExistence type="predicted"/>
<feature type="region of interest" description="Disordered" evidence="1">
    <location>
        <begin position="1"/>
        <end position="41"/>
    </location>
</feature>
<dbReference type="CDD" id="cd21037">
    <property type="entry name" value="MLKL_NTD"/>
    <property type="match status" value="1"/>
</dbReference>
<dbReference type="Gene3D" id="1.10.510.10">
    <property type="entry name" value="Transferase(Phosphotransferase) domain 1"/>
    <property type="match status" value="1"/>
</dbReference>
<dbReference type="InParanoid" id="A0A0H2S215"/>
<organism evidence="3 4">
    <name type="scientific">Schizopora paradoxa</name>
    <dbReference type="NCBI Taxonomy" id="27342"/>
    <lineage>
        <taxon>Eukaryota</taxon>
        <taxon>Fungi</taxon>
        <taxon>Dikarya</taxon>
        <taxon>Basidiomycota</taxon>
        <taxon>Agaricomycotina</taxon>
        <taxon>Agaricomycetes</taxon>
        <taxon>Hymenochaetales</taxon>
        <taxon>Schizoporaceae</taxon>
        <taxon>Schizopora</taxon>
    </lineage>
</organism>
<keyword evidence="3" id="KW-0418">Kinase</keyword>
<evidence type="ECO:0000256" key="1">
    <source>
        <dbReference type="SAM" id="MobiDB-lite"/>
    </source>
</evidence>
<reference evidence="3 4" key="1">
    <citation type="submission" date="2015-04" db="EMBL/GenBank/DDBJ databases">
        <title>Complete genome sequence of Schizopora paradoxa KUC8140, a cosmopolitan wood degrader in East Asia.</title>
        <authorList>
            <consortium name="DOE Joint Genome Institute"/>
            <person name="Min B."/>
            <person name="Park H."/>
            <person name="Jang Y."/>
            <person name="Kim J.-J."/>
            <person name="Kim K.H."/>
            <person name="Pangilinan J."/>
            <person name="Lipzen A."/>
            <person name="Riley R."/>
            <person name="Grigoriev I.V."/>
            <person name="Spatafora J.W."/>
            <person name="Choi I.-G."/>
        </authorList>
    </citation>
    <scope>NUCLEOTIDE SEQUENCE [LARGE SCALE GENOMIC DNA]</scope>
    <source>
        <strain evidence="3 4">KUC8140</strain>
    </source>
</reference>
<dbReference type="InterPro" id="IPR059179">
    <property type="entry name" value="MLKL-like_MCAfunc"/>
</dbReference>
<dbReference type="Gene3D" id="1.20.930.20">
    <property type="entry name" value="Adaptor protein Cbl, N-terminal domain"/>
    <property type="match status" value="1"/>
</dbReference>
<keyword evidence="4" id="KW-1185">Reference proteome</keyword>
<dbReference type="InterPro" id="IPR000719">
    <property type="entry name" value="Prot_kinase_dom"/>
</dbReference>
<dbReference type="OrthoDB" id="4062651at2759"/>
<dbReference type="InterPro" id="IPR011009">
    <property type="entry name" value="Kinase-like_dom_sf"/>
</dbReference>
<dbReference type="GO" id="GO:0004674">
    <property type="term" value="F:protein serine/threonine kinase activity"/>
    <property type="evidence" value="ECO:0007669"/>
    <property type="project" value="TreeGrafter"/>
</dbReference>
<dbReference type="SUPFAM" id="SSF56112">
    <property type="entry name" value="Protein kinase-like (PK-like)"/>
    <property type="match status" value="1"/>
</dbReference>
<dbReference type="InterPro" id="IPR036537">
    <property type="entry name" value="Adaptor_Cbl_N_dom_sf"/>
</dbReference>
<feature type="domain" description="Protein kinase" evidence="2">
    <location>
        <begin position="284"/>
        <end position="552"/>
    </location>
</feature>
<gene>
    <name evidence="3" type="ORF">SCHPADRAFT_492385</name>
</gene>
<protein>
    <submittedName>
        <fullName evidence="3">Kinase-like protein</fullName>
    </submittedName>
</protein>
<dbReference type="AlphaFoldDB" id="A0A0H2S215"/>
<sequence>MFRTFGRKNKLNVPKGSDRSKSASPSRWNQRSESSSSSLSELTSSRTTADVLANATFNALHIAADLGGVPGLFTAVTLVESITELCLNVRRNRNEAKQLCDECKDLCETIEEASKGGRKPAFIQKMVDEFVSLLREVQAEMKQWSSLSYWKSFIYQIAVAESIAAYGKRLDRMTKKFQIGALTHISIEPSRYEESRRKDRAEAIHEFARPDFASQFVQLASDAKGKGEEEDVRQAMGQVIQELGDDDTLNSADREQLRKNLFIISDAIGQLPTSLRIPPDLLVFDTSQAVAGSTIYDIYKGTFLTITVAIKKARAFACVEGSVQHIIKEAKNWRSACEVDPKEEFILQLIGVSFPDESFVMISRWMEERDLLTYIKKHGESVNRRHMVKRIAMGLRILHEHLPPIAHGHLKASNIMINNNGDPLLGDFGLSKSLKNISGQPMTEVQGVNSFRWFAPEMLDGDTLISTYSDIYSFAMTVLELMTGEVPFKQIKRATSVPMALTDGQRPERPTDPAVEARGLNDRLWYLLNRCWAQEPEDRPSIKEVNDELDALWS</sequence>